<dbReference type="GO" id="GO:0005634">
    <property type="term" value="C:nucleus"/>
    <property type="evidence" value="ECO:0007669"/>
    <property type="project" value="UniProtKB-ARBA"/>
</dbReference>
<protein>
    <recommendedName>
        <fullName evidence="7">BTB domain-containing protein</fullName>
    </recommendedName>
</protein>
<feature type="compositionally biased region" description="Polar residues" evidence="6">
    <location>
        <begin position="233"/>
        <end position="244"/>
    </location>
</feature>
<dbReference type="GO" id="GO:0007526">
    <property type="term" value="P:larval somatic muscle development"/>
    <property type="evidence" value="ECO:0007669"/>
    <property type="project" value="UniProtKB-ARBA"/>
</dbReference>
<evidence type="ECO:0000256" key="5">
    <source>
        <dbReference type="ARBA" id="ARBA00037382"/>
    </source>
</evidence>
<dbReference type="GO" id="GO:0045476">
    <property type="term" value="P:nurse cell apoptotic process"/>
    <property type="evidence" value="ECO:0007669"/>
    <property type="project" value="UniProtKB-ARBA"/>
</dbReference>
<keyword evidence="9" id="KW-1185">Reference proteome</keyword>
<evidence type="ECO:0000259" key="7">
    <source>
        <dbReference type="PROSITE" id="PS50097"/>
    </source>
</evidence>
<dbReference type="EMBL" id="LR907646">
    <property type="protein sequence ID" value="CAD7254164.1"/>
    <property type="molecule type" value="Genomic_DNA"/>
</dbReference>
<feature type="compositionally biased region" description="Polar residues" evidence="6">
    <location>
        <begin position="277"/>
        <end position="290"/>
    </location>
</feature>
<evidence type="ECO:0000313" key="8">
    <source>
        <dbReference type="EMBL" id="CAD7254164.1"/>
    </source>
</evidence>
<dbReference type="AlphaFoldDB" id="A0A7R9AH05"/>
<comment type="function">
    <text evidence="5">Putative transcription factor required for axon growth and guidance in the central and peripheral nervous systems. Repels CNS axons away from the midline by promoting the expression of the midline repellent sli and its receptor robo.</text>
</comment>
<keyword evidence="1" id="KW-0217">Developmental protein</keyword>
<dbReference type="InterPro" id="IPR011333">
    <property type="entry name" value="SKP1/BTB/POZ_sf"/>
</dbReference>
<dbReference type="InterPro" id="IPR000210">
    <property type="entry name" value="BTB/POZ_dom"/>
</dbReference>
<keyword evidence="3" id="KW-0524">Neurogenesis</keyword>
<dbReference type="GO" id="GO:0007464">
    <property type="term" value="P:R3/R4 cell fate commitment"/>
    <property type="evidence" value="ECO:0007669"/>
    <property type="project" value="UniProtKB-ARBA"/>
</dbReference>
<dbReference type="Gene3D" id="3.30.710.10">
    <property type="entry name" value="Potassium Channel Kv1.1, Chain A"/>
    <property type="match status" value="1"/>
</dbReference>
<name>A0A7R9AH05_9CRUS</name>
<evidence type="ECO:0000256" key="6">
    <source>
        <dbReference type="SAM" id="MobiDB-lite"/>
    </source>
</evidence>
<dbReference type="Pfam" id="PF00651">
    <property type="entry name" value="BTB"/>
    <property type="match status" value="1"/>
</dbReference>
<gene>
    <name evidence="8" type="ORF">DSTB1V02_LOCUS13910</name>
</gene>
<dbReference type="PROSITE" id="PS50097">
    <property type="entry name" value="BTB"/>
    <property type="match status" value="1"/>
</dbReference>
<feature type="compositionally biased region" description="Low complexity" evidence="6">
    <location>
        <begin position="199"/>
        <end position="210"/>
    </location>
</feature>
<dbReference type="SUPFAM" id="SSF54695">
    <property type="entry name" value="POZ domain"/>
    <property type="match status" value="1"/>
</dbReference>
<feature type="non-terminal residue" evidence="8">
    <location>
        <position position="1"/>
    </location>
</feature>
<feature type="compositionally biased region" description="Pro residues" evidence="6">
    <location>
        <begin position="300"/>
        <end position="309"/>
    </location>
</feature>
<feature type="region of interest" description="Disordered" evidence="6">
    <location>
        <begin position="177"/>
        <end position="315"/>
    </location>
</feature>
<dbReference type="GO" id="GO:0006357">
    <property type="term" value="P:regulation of transcription by RNA polymerase II"/>
    <property type="evidence" value="ECO:0007669"/>
    <property type="project" value="TreeGrafter"/>
</dbReference>
<dbReference type="GO" id="GO:0045467">
    <property type="term" value="P:R7 cell development"/>
    <property type="evidence" value="ECO:0007669"/>
    <property type="project" value="UniProtKB-ARBA"/>
</dbReference>
<feature type="region of interest" description="Disordered" evidence="6">
    <location>
        <begin position="132"/>
        <end position="164"/>
    </location>
</feature>
<dbReference type="Proteomes" id="UP000677054">
    <property type="component" value="Unassembled WGS sequence"/>
</dbReference>
<evidence type="ECO:0000313" key="9">
    <source>
        <dbReference type="Proteomes" id="UP000677054"/>
    </source>
</evidence>
<dbReference type="GO" id="GO:0035167">
    <property type="term" value="P:larval lymph gland hemopoiesis"/>
    <property type="evidence" value="ECO:0007669"/>
    <property type="project" value="UniProtKB-ARBA"/>
</dbReference>
<dbReference type="EMBL" id="CAJPEV010008129">
    <property type="protein sequence ID" value="CAG0905125.1"/>
    <property type="molecule type" value="Genomic_DNA"/>
</dbReference>
<dbReference type="GO" id="GO:0048813">
    <property type="term" value="P:dendrite morphogenesis"/>
    <property type="evidence" value="ECO:0007669"/>
    <property type="project" value="UniProtKB-ARBA"/>
</dbReference>
<feature type="domain" description="BTB" evidence="7">
    <location>
        <begin position="47"/>
        <end position="112"/>
    </location>
</feature>
<dbReference type="OrthoDB" id="6331085at2759"/>
<reference evidence="8" key="1">
    <citation type="submission" date="2020-11" db="EMBL/GenBank/DDBJ databases">
        <authorList>
            <person name="Tran Van P."/>
        </authorList>
    </citation>
    <scope>NUCLEOTIDE SEQUENCE</scope>
</reference>
<evidence type="ECO:0000256" key="2">
    <source>
        <dbReference type="ARBA" id="ARBA00022782"/>
    </source>
</evidence>
<accession>A0A7R9AH05</accession>
<dbReference type="CDD" id="cd18315">
    <property type="entry name" value="BTB_POZ_BAB-like"/>
    <property type="match status" value="1"/>
</dbReference>
<sequence>MCCFLISSGSSVCCPATMSNKYNLKWNSHHTEAFGNFDLLRNRELLVDVTLSCGGQTSKAHKLVLCTGSAFFERLLQRETGSSSIVHFHGIDMMHLRLLVDFMYLGEVDVPSNELEEFIALADSLEVKGLKGDRSKKYDSGGSVGSVPASGRPETSPSYGKLPGLTSFPGVRPLGAGASVKPCPSASSHTAPVKRRLPVGVDSGVGSVQGTKPSLSVAPGPEKRPRSELVTPDVTNQALNSDDSQPPACVKSEEDDIEEIEAVREDDQSYWTAEEGMSTTEGDNSQSSYQMEGEEFDPSEVPPNIPPEIAPEVSM</sequence>
<dbReference type="PANTHER" id="PTHR23110">
    <property type="entry name" value="BTB DOMAIN TRANSCRIPTION FACTOR"/>
    <property type="match status" value="1"/>
</dbReference>
<evidence type="ECO:0000256" key="1">
    <source>
        <dbReference type="ARBA" id="ARBA00022473"/>
    </source>
</evidence>
<dbReference type="GO" id="GO:0016199">
    <property type="term" value="P:axon midline choice point recognition"/>
    <property type="evidence" value="ECO:0007669"/>
    <property type="project" value="UniProtKB-ARBA"/>
</dbReference>
<proteinExistence type="predicted"/>
<organism evidence="8">
    <name type="scientific">Darwinula stevensoni</name>
    <dbReference type="NCBI Taxonomy" id="69355"/>
    <lineage>
        <taxon>Eukaryota</taxon>
        <taxon>Metazoa</taxon>
        <taxon>Ecdysozoa</taxon>
        <taxon>Arthropoda</taxon>
        <taxon>Crustacea</taxon>
        <taxon>Oligostraca</taxon>
        <taxon>Ostracoda</taxon>
        <taxon>Podocopa</taxon>
        <taxon>Podocopida</taxon>
        <taxon>Darwinulocopina</taxon>
        <taxon>Darwinuloidea</taxon>
        <taxon>Darwinulidae</taxon>
        <taxon>Darwinula</taxon>
    </lineage>
</organism>
<keyword evidence="4" id="KW-0539">Nucleus</keyword>
<dbReference type="GO" id="GO:0008406">
    <property type="term" value="P:gonad development"/>
    <property type="evidence" value="ECO:0007669"/>
    <property type="project" value="UniProtKB-ARBA"/>
</dbReference>
<dbReference type="InterPro" id="IPR051095">
    <property type="entry name" value="Dros_DevTransReg"/>
</dbReference>
<keyword evidence="2" id="KW-0221">Differentiation</keyword>
<evidence type="ECO:0000256" key="4">
    <source>
        <dbReference type="ARBA" id="ARBA00023242"/>
    </source>
</evidence>
<dbReference type="SMART" id="SM00225">
    <property type="entry name" value="BTB"/>
    <property type="match status" value="1"/>
</dbReference>
<evidence type="ECO:0000256" key="3">
    <source>
        <dbReference type="ARBA" id="ARBA00022902"/>
    </source>
</evidence>
<dbReference type="PANTHER" id="PTHR23110:SF111">
    <property type="entry name" value="LONGITUDINALS LACKING PROTEIN, ISOFORMS F_I_K_T"/>
    <property type="match status" value="1"/>
</dbReference>